<name>A0A1B6D5X5_9HEMI</name>
<dbReference type="PANTHER" id="PTHR19855:SF11">
    <property type="entry name" value="RIBOSOME BIOGENESIS PROTEIN WDR12"/>
    <property type="match status" value="1"/>
</dbReference>
<proteinExistence type="predicted"/>
<dbReference type="Gene3D" id="2.130.10.10">
    <property type="entry name" value="YVTN repeat-like/Quinoprotein amine dehydrogenase"/>
    <property type="match status" value="1"/>
</dbReference>
<dbReference type="AlphaFoldDB" id="A0A1B6D5X5"/>
<dbReference type="EMBL" id="GEDC01008198">
    <property type="protein sequence ID" value="JAS29100.1"/>
    <property type="molecule type" value="Transcribed_RNA"/>
</dbReference>
<reference evidence="1" key="1">
    <citation type="submission" date="2015-12" db="EMBL/GenBank/DDBJ databases">
        <title>De novo transcriptome assembly of four potential Pierce s Disease insect vectors from Arizona vineyards.</title>
        <authorList>
            <person name="Tassone E.E."/>
        </authorList>
    </citation>
    <scope>NUCLEOTIDE SEQUENCE</scope>
</reference>
<feature type="non-terminal residue" evidence="1">
    <location>
        <position position="1"/>
    </location>
</feature>
<sequence>PRIEIFDPRNGPNSLKTYSPHRKSVMAIKLCGEYLISASEDCTIVVTDLRTDSVCKTIILQENDKPRNRYARSLSYDGHVFYIGDSRGMIHVLNTADKSFEITESFDIGHTKGVTDLWHGLGSIITGSDDQTVRIFSPTSPPSLIVDIQINSGVTALDYMNSVLAVGCSENHKVSVWFPSSDED</sequence>
<protein>
    <recommendedName>
        <fullName evidence="3">WD repeat-containing protein 55 homolog</fullName>
    </recommendedName>
</protein>
<dbReference type="InterPro" id="IPR036322">
    <property type="entry name" value="WD40_repeat_dom_sf"/>
</dbReference>
<dbReference type="InterPro" id="IPR015943">
    <property type="entry name" value="WD40/YVTN_repeat-like_dom_sf"/>
</dbReference>
<dbReference type="SMART" id="SM00320">
    <property type="entry name" value="WD40"/>
    <property type="match status" value="3"/>
</dbReference>
<dbReference type="InterPro" id="IPR001680">
    <property type="entry name" value="WD40_rpt"/>
</dbReference>
<evidence type="ECO:0008006" key="3">
    <source>
        <dbReference type="Google" id="ProtNLM"/>
    </source>
</evidence>
<gene>
    <name evidence="2" type="ORF">g.12787</name>
    <name evidence="1" type="ORF">g.12788</name>
</gene>
<dbReference type="EMBL" id="GEDC01016215">
    <property type="protein sequence ID" value="JAS21083.1"/>
    <property type="molecule type" value="Transcribed_RNA"/>
</dbReference>
<evidence type="ECO:0000313" key="2">
    <source>
        <dbReference type="EMBL" id="JAS29100.1"/>
    </source>
</evidence>
<dbReference type="SUPFAM" id="SSF50978">
    <property type="entry name" value="WD40 repeat-like"/>
    <property type="match status" value="1"/>
</dbReference>
<dbReference type="PANTHER" id="PTHR19855">
    <property type="entry name" value="WD40 REPEAT PROTEIN 12, 37"/>
    <property type="match status" value="1"/>
</dbReference>
<organism evidence="1">
    <name type="scientific">Clastoptera arizonana</name>
    <name type="common">Arizona spittle bug</name>
    <dbReference type="NCBI Taxonomy" id="38151"/>
    <lineage>
        <taxon>Eukaryota</taxon>
        <taxon>Metazoa</taxon>
        <taxon>Ecdysozoa</taxon>
        <taxon>Arthropoda</taxon>
        <taxon>Hexapoda</taxon>
        <taxon>Insecta</taxon>
        <taxon>Pterygota</taxon>
        <taxon>Neoptera</taxon>
        <taxon>Paraneoptera</taxon>
        <taxon>Hemiptera</taxon>
        <taxon>Auchenorrhyncha</taxon>
        <taxon>Cercopoidea</taxon>
        <taxon>Clastopteridae</taxon>
        <taxon>Clastoptera</taxon>
    </lineage>
</organism>
<evidence type="ECO:0000313" key="1">
    <source>
        <dbReference type="EMBL" id="JAS21083.1"/>
    </source>
</evidence>
<accession>A0A1B6D5X5</accession>
<dbReference type="Pfam" id="PF00400">
    <property type="entry name" value="WD40"/>
    <property type="match status" value="2"/>
</dbReference>